<evidence type="ECO:0008006" key="3">
    <source>
        <dbReference type="Google" id="ProtNLM"/>
    </source>
</evidence>
<reference evidence="1 2" key="1">
    <citation type="submission" date="2022-10" db="EMBL/GenBank/DDBJ databases">
        <title>Sinirhodobacter sp. nov., isolated from ocean surface sediments.</title>
        <authorList>
            <person name="He W."/>
            <person name="Wang L."/>
            <person name="Zhang D.-F."/>
        </authorList>
    </citation>
    <scope>NUCLEOTIDE SEQUENCE [LARGE SCALE GENOMIC DNA]</scope>
    <source>
        <strain evidence="1 2">WL0115</strain>
    </source>
</reference>
<dbReference type="InterPro" id="IPR011008">
    <property type="entry name" value="Dimeric_a/b-barrel"/>
</dbReference>
<accession>A0ABT3A093</accession>
<evidence type="ECO:0000313" key="1">
    <source>
        <dbReference type="EMBL" id="MCV2879343.1"/>
    </source>
</evidence>
<dbReference type="SUPFAM" id="SSF54909">
    <property type="entry name" value="Dimeric alpha+beta barrel"/>
    <property type="match status" value="1"/>
</dbReference>
<dbReference type="EMBL" id="JAOWKW010000008">
    <property type="protein sequence ID" value="MCV2879343.1"/>
    <property type="molecule type" value="Genomic_DNA"/>
</dbReference>
<protein>
    <recommendedName>
        <fullName evidence="3">Monooxygenase</fullName>
    </recommendedName>
</protein>
<comment type="caution">
    <text evidence="1">The sequence shown here is derived from an EMBL/GenBank/DDBJ whole genome shotgun (WGS) entry which is preliminary data.</text>
</comment>
<dbReference type="Gene3D" id="3.30.70.100">
    <property type="match status" value="1"/>
</dbReference>
<name>A0ABT3A093_9RHOB</name>
<dbReference type="RefSeq" id="WP_263848012.1">
    <property type="nucleotide sequence ID" value="NZ_JAOWKW010000008.1"/>
</dbReference>
<proteinExistence type="predicted"/>
<gene>
    <name evidence="1" type="ORF">OE699_10790</name>
</gene>
<dbReference type="Proteomes" id="UP001526166">
    <property type="component" value="Unassembled WGS sequence"/>
</dbReference>
<evidence type="ECO:0000313" key="2">
    <source>
        <dbReference type="Proteomes" id="UP001526166"/>
    </source>
</evidence>
<organism evidence="1 2">
    <name type="scientific">Sedimentimonas flavescens</name>
    <dbReference type="NCBI Taxonomy" id="2851012"/>
    <lineage>
        <taxon>Bacteria</taxon>
        <taxon>Pseudomonadati</taxon>
        <taxon>Pseudomonadota</taxon>
        <taxon>Alphaproteobacteria</taxon>
        <taxon>Rhodobacterales</taxon>
        <taxon>Rhodobacter group</taxon>
        <taxon>Sedimentimonas</taxon>
    </lineage>
</organism>
<keyword evidence="2" id="KW-1185">Reference proteome</keyword>
<sequence length="104" mass="11424">MIVQFVQFESALTEEEAMAVAKERVPAYAATPGLVQKFYLKLAKPNHFGGFLIWESVEAMQAFAKTELARTIPSAYKVIGAPDVDIHELLFSLHQGVVDDAEAA</sequence>